<comment type="caution">
    <text evidence="1">The sequence shown here is derived from an EMBL/GenBank/DDBJ whole genome shotgun (WGS) entry which is preliminary data.</text>
</comment>
<evidence type="ECO:0000313" key="1">
    <source>
        <dbReference type="EMBL" id="SDZ33535.1"/>
    </source>
</evidence>
<proteinExistence type="predicted"/>
<dbReference type="Proteomes" id="UP000199663">
    <property type="component" value="Unassembled WGS sequence"/>
</dbReference>
<dbReference type="Pfam" id="PF14054">
    <property type="entry name" value="DUF4249"/>
    <property type="match status" value="1"/>
</dbReference>
<sequence length="277" mass="31932">MNMKRILYCLLLLPFFSCQEEVFLDLQKKESIPIIEGIWTNVGGLNQVKISLSKDYYSEGPGEVVDNAEVYVVNSGNGFRYNFRFSEDVSRYIPVNNLGGRIEEKYELHVLMGENHYISSGTLLAPPKLDSITYAFKEERIFRDEGYYLTLYGDIPFTTDNNYRVRLVRNDTLLNRRSDYLLFDDTFGTSILNRGFELSGFRFKENDKVRIELYRLNQDAFDYLNQLVNLLFNDGGLFSPPPENPKTNIRILEGGGEVLGYFLVSPVLTETVVIQPE</sequence>
<accession>A0A1H3S7H1</accession>
<dbReference type="EMBL" id="FNQC01000010">
    <property type="protein sequence ID" value="SDZ33535.1"/>
    <property type="molecule type" value="Genomic_DNA"/>
</dbReference>
<gene>
    <name evidence="1" type="ORF">SAMN05444412_110149</name>
</gene>
<dbReference type="InterPro" id="IPR025345">
    <property type="entry name" value="DUF4249"/>
</dbReference>
<reference evidence="1 2" key="1">
    <citation type="submission" date="2016-10" db="EMBL/GenBank/DDBJ databases">
        <authorList>
            <person name="Varghese N."/>
            <person name="Submissions S."/>
        </authorList>
    </citation>
    <scope>NUCLEOTIDE SEQUENCE [LARGE SCALE GENOMIC DNA]</scope>
    <source>
        <strain evidence="1 2">DSM 17997</strain>
    </source>
</reference>
<evidence type="ECO:0008006" key="3">
    <source>
        <dbReference type="Google" id="ProtNLM"/>
    </source>
</evidence>
<organism evidence="1 2">
    <name type="scientific">Rhodonellum ikkaensis</name>
    <dbReference type="NCBI Taxonomy" id="336829"/>
    <lineage>
        <taxon>Bacteria</taxon>
        <taxon>Pseudomonadati</taxon>
        <taxon>Bacteroidota</taxon>
        <taxon>Cytophagia</taxon>
        <taxon>Cytophagales</taxon>
        <taxon>Cytophagaceae</taxon>
        <taxon>Rhodonellum</taxon>
    </lineage>
</organism>
<name>A0A1H3S7H1_9BACT</name>
<protein>
    <recommendedName>
        <fullName evidence="3">DUF4249 domain-containing protein</fullName>
    </recommendedName>
</protein>
<evidence type="ECO:0000313" key="2">
    <source>
        <dbReference type="Proteomes" id="UP000199663"/>
    </source>
</evidence>
<keyword evidence="2" id="KW-1185">Reference proteome</keyword>